<keyword evidence="2" id="KW-1185">Reference proteome</keyword>
<dbReference type="AlphaFoldDB" id="A0AAP0BBL8"/>
<gene>
    <name evidence="1" type="ORF">KSP39_PZI014723</name>
</gene>
<comment type="caution">
    <text evidence="1">The sequence shown here is derived from an EMBL/GenBank/DDBJ whole genome shotgun (WGS) entry which is preliminary data.</text>
</comment>
<sequence length="222" mass="25169">MFFSGSIVPHQARIASDHAPLILEIDQPQFVSPGKNLKFEEAWMIDPNVHSVALGTWRKPATGDPNKILEVKCARTTKALARRSKFDAKSESVRARKLADEINVFQMREAAGPLSEDLGSLRSLVANYNEIQTKLDVLWWQRAKNKWLKDGDRNSAFFSCRGYPAKAGKPHILPSLFWLECLDPVSRFLHLKRSCFFCLRRTPRSRLRSSPSGATERLDSMG</sequence>
<dbReference type="Proteomes" id="UP001418222">
    <property type="component" value="Unassembled WGS sequence"/>
</dbReference>
<organism evidence="1 2">
    <name type="scientific">Platanthera zijinensis</name>
    <dbReference type="NCBI Taxonomy" id="2320716"/>
    <lineage>
        <taxon>Eukaryota</taxon>
        <taxon>Viridiplantae</taxon>
        <taxon>Streptophyta</taxon>
        <taxon>Embryophyta</taxon>
        <taxon>Tracheophyta</taxon>
        <taxon>Spermatophyta</taxon>
        <taxon>Magnoliopsida</taxon>
        <taxon>Liliopsida</taxon>
        <taxon>Asparagales</taxon>
        <taxon>Orchidaceae</taxon>
        <taxon>Orchidoideae</taxon>
        <taxon>Orchideae</taxon>
        <taxon>Orchidinae</taxon>
        <taxon>Platanthera</taxon>
    </lineage>
</organism>
<dbReference type="EMBL" id="JBBWWQ010000012">
    <property type="protein sequence ID" value="KAK8934811.1"/>
    <property type="molecule type" value="Genomic_DNA"/>
</dbReference>
<evidence type="ECO:0000313" key="1">
    <source>
        <dbReference type="EMBL" id="KAK8934811.1"/>
    </source>
</evidence>
<protein>
    <submittedName>
        <fullName evidence="1">Uncharacterized protein</fullName>
    </submittedName>
</protein>
<evidence type="ECO:0000313" key="2">
    <source>
        <dbReference type="Proteomes" id="UP001418222"/>
    </source>
</evidence>
<reference evidence="1 2" key="1">
    <citation type="journal article" date="2022" name="Nat. Plants">
        <title>Genomes of leafy and leafless Platanthera orchids illuminate the evolution of mycoheterotrophy.</title>
        <authorList>
            <person name="Li M.H."/>
            <person name="Liu K.W."/>
            <person name="Li Z."/>
            <person name="Lu H.C."/>
            <person name="Ye Q.L."/>
            <person name="Zhang D."/>
            <person name="Wang J.Y."/>
            <person name="Li Y.F."/>
            <person name="Zhong Z.M."/>
            <person name="Liu X."/>
            <person name="Yu X."/>
            <person name="Liu D.K."/>
            <person name="Tu X.D."/>
            <person name="Liu B."/>
            <person name="Hao Y."/>
            <person name="Liao X.Y."/>
            <person name="Jiang Y.T."/>
            <person name="Sun W.H."/>
            <person name="Chen J."/>
            <person name="Chen Y.Q."/>
            <person name="Ai Y."/>
            <person name="Zhai J.W."/>
            <person name="Wu S.S."/>
            <person name="Zhou Z."/>
            <person name="Hsiao Y.Y."/>
            <person name="Wu W.L."/>
            <person name="Chen Y.Y."/>
            <person name="Lin Y.F."/>
            <person name="Hsu J.L."/>
            <person name="Li C.Y."/>
            <person name="Wang Z.W."/>
            <person name="Zhao X."/>
            <person name="Zhong W.Y."/>
            <person name="Ma X.K."/>
            <person name="Ma L."/>
            <person name="Huang J."/>
            <person name="Chen G.Z."/>
            <person name="Huang M.Z."/>
            <person name="Huang L."/>
            <person name="Peng D.H."/>
            <person name="Luo Y.B."/>
            <person name="Zou S.Q."/>
            <person name="Chen S.P."/>
            <person name="Lan S."/>
            <person name="Tsai W.C."/>
            <person name="Van de Peer Y."/>
            <person name="Liu Z.J."/>
        </authorList>
    </citation>
    <scope>NUCLEOTIDE SEQUENCE [LARGE SCALE GENOMIC DNA]</scope>
    <source>
        <strain evidence="1">Lor287</strain>
    </source>
</reference>
<proteinExistence type="predicted"/>
<name>A0AAP0BBL8_9ASPA</name>
<accession>A0AAP0BBL8</accession>